<dbReference type="PANTHER" id="PTHR38116:SF5">
    <property type="entry name" value="BZIP DOMAIN-CONTAINING PROTEIN"/>
    <property type="match status" value="1"/>
</dbReference>
<accession>A0A4Q4SXW8</accession>
<proteinExistence type="predicted"/>
<dbReference type="InterPro" id="IPR021833">
    <property type="entry name" value="DUF3425"/>
</dbReference>
<name>A0A4Q4SXW8_9PEZI</name>
<reference evidence="1 2" key="1">
    <citation type="submission" date="2018-06" db="EMBL/GenBank/DDBJ databases">
        <title>Complete Genomes of Monosporascus.</title>
        <authorList>
            <person name="Robinson A.J."/>
            <person name="Natvig D.O."/>
        </authorList>
    </citation>
    <scope>NUCLEOTIDE SEQUENCE [LARGE SCALE GENOMIC DNA]</scope>
    <source>
        <strain evidence="1 2">CBS 110550</strain>
    </source>
</reference>
<dbReference type="Proteomes" id="UP000293360">
    <property type="component" value="Unassembled WGS sequence"/>
</dbReference>
<protein>
    <submittedName>
        <fullName evidence="1">Uncharacterized protein</fullName>
    </submittedName>
</protein>
<dbReference type="EMBL" id="QJNU01000876">
    <property type="protein sequence ID" value="RYO84061.1"/>
    <property type="molecule type" value="Genomic_DNA"/>
</dbReference>
<evidence type="ECO:0000313" key="1">
    <source>
        <dbReference type="EMBL" id="RYO84061.1"/>
    </source>
</evidence>
<gene>
    <name evidence="1" type="ORF">DL764_009380</name>
</gene>
<comment type="caution">
    <text evidence="1">The sequence shown here is derived from an EMBL/GenBank/DDBJ whole genome shotgun (WGS) entry which is preliminary data.</text>
</comment>
<organism evidence="1 2">
    <name type="scientific">Monosporascus ibericus</name>
    <dbReference type="NCBI Taxonomy" id="155417"/>
    <lineage>
        <taxon>Eukaryota</taxon>
        <taxon>Fungi</taxon>
        <taxon>Dikarya</taxon>
        <taxon>Ascomycota</taxon>
        <taxon>Pezizomycotina</taxon>
        <taxon>Sordariomycetes</taxon>
        <taxon>Xylariomycetidae</taxon>
        <taxon>Xylariales</taxon>
        <taxon>Xylariales incertae sedis</taxon>
        <taxon>Monosporascus</taxon>
    </lineage>
</organism>
<dbReference type="AlphaFoldDB" id="A0A4Q4SXW8"/>
<dbReference type="Pfam" id="PF11905">
    <property type="entry name" value="DUF3425"/>
    <property type="match status" value="1"/>
</dbReference>
<dbReference type="OrthoDB" id="5973539at2759"/>
<dbReference type="PANTHER" id="PTHR38116">
    <property type="entry name" value="CHROMOSOME 7, WHOLE GENOME SHOTGUN SEQUENCE"/>
    <property type="match status" value="1"/>
</dbReference>
<dbReference type="STRING" id="155417.A0A4Q4SXW8"/>
<sequence length="354" mass="39305">MLKHNIHPGAKQKERIRALERMVVSAMASGNANTALNQHAGPDTQEVVRSKEASINLRPSASGVNVGPANAPEFSILFSFANEELVKCLRVMAREGFGFRNLVKYGLIGLGYAMEPSLFDHALLIPTKRWIELVKSNYGGLDMKQVVSCGVRILSQLKNPPEWPSLDSYKAPCPNPSTRNITLTTMSIISAQLLNMQHLNITPVLMLDEDAQSLYCLSNVWDSGTEGVPNDENGSLRHISPDLRPVVAQRTLPHHPYIDLIPWPSFRSNVIQATSVDPPTIDEDDLCLDLSNGGIRCWGSTMGSMHGRGEGVPWDSRSWEAMPWFLEKWQLLTGGEDSEISRTSAWWRSMQGMN</sequence>
<keyword evidence="2" id="KW-1185">Reference proteome</keyword>
<evidence type="ECO:0000313" key="2">
    <source>
        <dbReference type="Proteomes" id="UP000293360"/>
    </source>
</evidence>